<comment type="caution">
    <text evidence="5">The sequence shown here is derived from an EMBL/GenBank/DDBJ whole genome shotgun (WGS) entry which is preliminary data.</text>
</comment>
<feature type="transmembrane region" description="Helical" evidence="3">
    <location>
        <begin position="6"/>
        <end position="23"/>
    </location>
</feature>
<dbReference type="GO" id="GO:0006465">
    <property type="term" value="P:signal peptide processing"/>
    <property type="evidence" value="ECO:0007669"/>
    <property type="project" value="TreeGrafter"/>
</dbReference>
<dbReference type="PANTHER" id="PTHR30487:SF0">
    <property type="entry name" value="PREPILIN LEADER PEPTIDASE_N-METHYLTRANSFERASE-RELATED"/>
    <property type="match status" value="1"/>
</dbReference>
<dbReference type="InterPro" id="IPR014032">
    <property type="entry name" value="Peptidase_A24A_bac"/>
</dbReference>
<protein>
    <submittedName>
        <fullName evidence="5">Leader peptidase (Prepilin peptidase)/N-methyltransferase</fullName>
        <ecNumber evidence="5">2.1.1.-</ecNumber>
        <ecNumber evidence="5">3.4.23.43</ecNumber>
    </submittedName>
</protein>
<comment type="similarity">
    <text evidence="1 2">Belongs to the peptidase A24 family.</text>
</comment>
<dbReference type="Gene3D" id="1.20.120.1220">
    <property type="match status" value="1"/>
</dbReference>
<keyword evidence="5" id="KW-0808">Transferase</keyword>
<feature type="transmembrane region" description="Helical" evidence="3">
    <location>
        <begin position="67"/>
        <end position="86"/>
    </location>
</feature>
<gene>
    <name evidence="5" type="ORF">FHU39_002559</name>
</gene>
<dbReference type="AlphaFoldDB" id="A0A839NBJ9"/>
<dbReference type="PRINTS" id="PR00864">
    <property type="entry name" value="PREPILNPTASE"/>
</dbReference>
<keyword evidence="3" id="KW-0472">Membrane</keyword>
<reference evidence="5 6" key="1">
    <citation type="submission" date="2020-08" db="EMBL/GenBank/DDBJ databases">
        <title>Sequencing the genomes of 1000 actinobacteria strains.</title>
        <authorList>
            <person name="Klenk H.-P."/>
        </authorList>
    </citation>
    <scope>NUCLEOTIDE SEQUENCE [LARGE SCALE GENOMIC DNA]</scope>
    <source>
        <strain evidence="5 6">DSM 105369</strain>
    </source>
</reference>
<organism evidence="5 6">
    <name type="scientific">Flexivirga oryzae</name>
    <dbReference type="NCBI Taxonomy" id="1794944"/>
    <lineage>
        <taxon>Bacteria</taxon>
        <taxon>Bacillati</taxon>
        <taxon>Actinomycetota</taxon>
        <taxon>Actinomycetes</taxon>
        <taxon>Micrococcales</taxon>
        <taxon>Dermacoccaceae</taxon>
        <taxon>Flexivirga</taxon>
    </lineage>
</organism>
<evidence type="ECO:0000313" key="6">
    <source>
        <dbReference type="Proteomes" id="UP000559182"/>
    </source>
</evidence>
<dbReference type="EMBL" id="JACHVQ010000001">
    <property type="protein sequence ID" value="MBB2892575.1"/>
    <property type="molecule type" value="Genomic_DNA"/>
</dbReference>
<dbReference type="GO" id="GO:0032259">
    <property type="term" value="P:methylation"/>
    <property type="evidence" value="ECO:0007669"/>
    <property type="project" value="UniProtKB-KW"/>
</dbReference>
<dbReference type="Proteomes" id="UP000559182">
    <property type="component" value="Unassembled WGS sequence"/>
</dbReference>
<feature type="transmembrane region" description="Helical" evidence="3">
    <location>
        <begin position="200"/>
        <end position="219"/>
    </location>
</feature>
<keyword evidence="5" id="KW-0489">Methyltransferase</keyword>
<keyword evidence="3" id="KW-1133">Transmembrane helix</keyword>
<evidence type="ECO:0000256" key="1">
    <source>
        <dbReference type="ARBA" id="ARBA00005801"/>
    </source>
</evidence>
<evidence type="ECO:0000256" key="2">
    <source>
        <dbReference type="RuleBase" id="RU003793"/>
    </source>
</evidence>
<feature type="transmembrane region" description="Helical" evidence="3">
    <location>
        <begin position="122"/>
        <end position="142"/>
    </location>
</feature>
<feature type="transmembrane region" description="Helical" evidence="3">
    <location>
        <begin position="98"/>
        <end position="116"/>
    </location>
</feature>
<dbReference type="EC" id="3.4.23.43" evidence="5"/>
<dbReference type="InterPro" id="IPR050882">
    <property type="entry name" value="Prepilin_peptidase/N-MTase"/>
</dbReference>
<dbReference type="RefSeq" id="WP_183320728.1">
    <property type="nucleotide sequence ID" value="NZ_JACHVQ010000001.1"/>
</dbReference>
<dbReference type="GO" id="GO:0004190">
    <property type="term" value="F:aspartic-type endopeptidase activity"/>
    <property type="evidence" value="ECO:0007669"/>
    <property type="project" value="UniProtKB-EC"/>
</dbReference>
<dbReference type="EC" id="2.1.1.-" evidence="5"/>
<name>A0A839NBJ9_9MICO</name>
<evidence type="ECO:0000256" key="3">
    <source>
        <dbReference type="SAM" id="Phobius"/>
    </source>
</evidence>
<accession>A0A839NBJ9</accession>
<dbReference type="PANTHER" id="PTHR30487">
    <property type="entry name" value="TYPE 4 PREPILIN-LIKE PROTEINS LEADER PEPTIDE-PROCESSING ENZYME"/>
    <property type="match status" value="1"/>
</dbReference>
<dbReference type="InterPro" id="IPR000045">
    <property type="entry name" value="Prepilin_IV_endopep_pep"/>
</dbReference>
<feature type="domain" description="Prepilin type IV endopeptidase peptidase" evidence="4">
    <location>
        <begin position="77"/>
        <end position="187"/>
    </location>
</feature>
<evidence type="ECO:0000259" key="4">
    <source>
        <dbReference type="Pfam" id="PF01478"/>
    </source>
</evidence>
<keyword evidence="5" id="KW-0378">Hydrolase</keyword>
<dbReference type="GO" id="GO:0008168">
    <property type="term" value="F:methyltransferase activity"/>
    <property type="evidence" value="ECO:0007669"/>
    <property type="project" value="UniProtKB-KW"/>
</dbReference>
<evidence type="ECO:0000313" key="5">
    <source>
        <dbReference type="EMBL" id="MBB2892575.1"/>
    </source>
</evidence>
<proteinExistence type="inferred from homology"/>
<dbReference type="Pfam" id="PF01478">
    <property type="entry name" value="Peptidase_A24"/>
    <property type="match status" value="1"/>
</dbReference>
<dbReference type="GO" id="GO:0005886">
    <property type="term" value="C:plasma membrane"/>
    <property type="evidence" value="ECO:0007669"/>
    <property type="project" value="TreeGrafter"/>
</dbReference>
<feature type="transmembrane region" description="Helical" evidence="3">
    <location>
        <begin position="163"/>
        <end position="188"/>
    </location>
</feature>
<keyword evidence="6" id="KW-1185">Reference proteome</keyword>
<sequence length="220" mass="22402">MDPWLAGVIAGCVAAPVAVLLRTRLRTERHRRDDEADTPTRSHAWLLVALPVTALLVGHALTDTHSAGVAVAYCCSLPVLAALAAIDLDVHRLPDALTLPLVPLAILIAAVCSAVTGEWFPLLRAVLAGVCLPAAYLVMVLASPGGAGLGLGDVKLAAGLGVLLGRLSWSAVLAGTVSGFVLGGLWAAGLLLSRRATRHSHIAFGPFMIGGAIVALLGGG</sequence>
<keyword evidence="3" id="KW-0812">Transmembrane</keyword>